<accession>A0ABW6IIG1</accession>
<gene>
    <name evidence="1" type="ORF">ACFVKH_17085</name>
</gene>
<proteinExistence type="predicted"/>
<dbReference type="EMBL" id="JBHZOL010000097">
    <property type="protein sequence ID" value="MFE4108002.1"/>
    <property type="molecule type" value="Genomic_DNA"/>
</dbReference>
<dbReference type="SUPFAM" id="SSF54913">
    <property type="entry name" value="GlnB-like"/>
    <property type="match status" value="1"/>
</dbReference>
<sequence length="106" mass="11651">MHPVKRIEIIASSMEQRKIVDCLEKCQVNGYSVIRDVTGRSDRGVVSDDFDLAGSTLSNIYIISFCGADQAKAVVAQLRPILNQYGGTCYLSDAMEIRSMNCVSTI</sequence>
<keyword evidence="2" id="KW-1185">Reference proteome</keyword>
<dbReference type="InterPro" id="IPR011322">
    <property type="entry name" value="N-reg_PII-like_a/b"/>
</dbReference>
<dbReference type="Gene3D" id="3.30.70.120">
    <property type="match status" value="1"/>
</dbReference>
<reference evidence="1 2" key="1">
    <citation type="submission" date="2024-10" db="EMBL/GenBank/DDBJ databases">
        <authorList>
            <person name="Ratan Roy A."/>
            <person name="Morales Sandoval P.H."/>
            <person name="De Los Santos Villalobos S."/>
            <person name="Chakraborty S."/>
            <person name="Mukherjee J."/>
        </authorList>
    </citation>
    <scope>NUCLEOTIDE SEQUENCE [LARGE SCALE GENOMIC DNA]</scope>
    <source>
        <strain evidence="1 2">S1</strain>
    </source>
</reference>
<evidence type="ECO:0000313" key="1">
    <source>
        <dbReference type="EMBL" id="MFE4108002.1"/>
    </source>
</evidence>
<dbReference type="InterPro" id="IPR002187">
    <property type="entry name" value="N-reg_PII"/>
</dbReference>
<dbReference type="Pfam" id="PF00543">
    <property type="entry name" value="P-II"/>
    <property type="match status" value="1"/>
</dbReference>
<dbReference type="Proteomes" id="UP001600165">
    <property type="component" value="Unassembled WGS sequence"/>
</dbReference>
<protein>
    <submittedName>
        <fullName evidence="1">P-II family nitrogen regulator</fullName>
    </submittedName>
</protein>
<name>A0ABW6IIG1_9CYAN</name>
<evidence type="ECO:0000313" key="2">
    <source>
        <dbReference type="Proteomes" id="UP001600165"/>
    </source>
</evidence>
<dbReference type="RefSeq" id="WP_377967292.1">
    <property type="nucleotide sequence ID" value="NZ_JBHZOL010000097.1"/>
</dbReference>
<comment type="caution">
    <text evidence="1">The sequence shown here is derived from an EMBL/GenBank/DDBJ whole genome shotgun (WGS) entry which is preliminary data.</text>
</comment>
<dbReference type="InterPro" id="IPR015867">
    <property type="entry name" value="N-reg_PII/ATP_PRibTrfase_C"/>
</dbReference>
<organism evidence="1 2">
    <name type="scientific">Almyronema epifaneia S1</name>
    <dbReference type="NCBI Taxonomy" id="2991925"/>
    <lineage>
        <taxon>Bacteria</taxon>
        <taxon>Bacillati</taxon>
        <taxon>Cyanobacteriota</taxon>
        <taxon>Cyanophyceae</taxon>
        <taxon>Nodosilineales</taxon>
        <taxon>Nodosilineaceae</taxon>
        <taxon>Almyronema</taxon>
        <taxon>Almyronema epifaneia</taxon>
    </lineage>
</organism>